<keyword evidence="6 13" id="KW-0862">Zinc</keyword>
<comment type="domain">
    <text evidence="13">Consists of three domains; the N-terminal catalytic domain, the editing domain and the C-terminal C-Ala domain. The editing domain removes incorrectly charged amino acids, while the C-Ala domain, along with tRNA(Ala), serves as a bridge to cooperatively bring together the editing and aminoacylation centers thus stimulating deacylation of misacylated tRNAs.</text>
</comment>
<evidence type="ECO:0000256" key="2">
    <source>
        <dbReference type="ARBA" id="ARBA00022555"/>
    </source>
</evidence>
<evidence type="ECO:0000256" key="4">
    <source>
        <dbReference type="ARBA" id="ARBA00022723"/>
    </source>
</evidence>
<evidence type="ECO:0000313" key="15">
    <source>
        <dbReference type="EMBL" id="KXB42401.1"/>
    </source>
</evidence>
<keyword evidence="4 13" id="KW-0479">Metal-binding</keyword>
<dbReference type="GO" id="GO:0002161">
    <property type="term" value="F:aminoacyl-tRNA deacylase activity"/>
    <property type="evidence" value="ECO:0007669"/>
    <property type="project" value="TreeGrafter"/>
</dbReference>
<dbReference type="AlphaFoldDB" id="A0A133YGT9"/>
<dbReference type="EMBL" id="LSCV01000002">
    <property type="protein sequence ID" value="KXB42401.1"/>
    <property type="molecule type" value="Genomic_DNA"/>
</dbReference>
<dbReference type="InterPro" id="IPR009000">
    <property type="entry name" value="Transl_B-barrel_sf"/>
</dbReference>
<sequence>MKKLGVNEIREAYLSFFESKGHLRLPSFSLVPKNDPSILLINAGMTPMKAYFRGDEKPPRTRVTTCQKCIRTPDIERVGLTSRHGTFFEMLGNFSFGDYFKAEVIPWAWEFLTKVLEIPADILYVTIYEKDDEAFQIWTEKVGLDPSHIFKMSKADNFWEHGTGPCGPDSEIFVDRGPKYGNETPKEGIQEDKGDRYVEIWNLVFTQFEHKADGTYDPLKQRNIDTGAGLERVATILQGVDNLFEVDTVRAVLDKVCEIAHKKYGDNEQDDISIRVVTDHIRSTTMMIADGITPSNEGRGYVLRRLLRRASRCGRLLNIDELFLTKLAEVVIECSKSAYPELEEHHDFIMATIEAEEKRFDQTVRQGLNLLQETMQAVKKSKKQILPGDVVFKLHDTYGFPVDLTSEIAHENNLEIDRAGFDQAMQIQKERAREATRAKADSSWIKSDLVKELKEMPSSVFTCYEKTSDQAKLLAIIVDENGSKKLVDKLVCEAEPVPAYLIFDTTPFFAENGGQIGDSGRIYNDHAEVVVNNCTKTIRKVYIHDAVLQNGTLQVGETYQLDVDYERRQKIRKNHSATHLLHAALREKFGKQLVQSGSFVGPDYLRFDFNHPQALTNEEIREIEERVNWAVMQDWPVQVEYMSMDEANKSGAIHLFDEKYEDEVRVVTMTDYSVELCGGTHLDHTSQVGFFRIIGESSAAAGIRRIDAVTGPAAYQLTFQEHDQLADLANNLKCPTKDIGSRVNHLQEQIKERDKRINELEHKLLQDNNSNNLKEQVKQIKDVNVLLQEVEVSSVDVLRDLADAYRQQLEPAVVMLFNKNAGKLQLICMLSKSLTERKLNAVTLTKTATSILGGGGGGRADMAQAGAKDATKIEAAIQAVTEKITADLA</sequence>
<dbReference type="GO" id="GO:0016740">
    <property type="term" value="F:transferase activity"/>
    <property type="evidence" value="ECO:0007669"/>
    <property type="project" value="UniProtKB-ARBA"/>
</dbReference>
<dbReference type="SUPFAM" id="SSF55681">
    <property type="entry name" value="Class II aaRS and biotin synthetases"/>
    <property type="match status" value="1"/>
</dbReference>
<feature type="domain" description="Alanyl-transfer RNA synthetases family profile" evidence="14">
    <location>
        <begin position="4"/>
        <end position="720"/>
    </location>
</feature>
<dbReference type="FunFam" id="3.30.54.20:FF:000001">
    <property type="entry name" value="Alanine--tRNA ligase"/>
    <property type="match status" value="1"/>
</dbReference>
<dbReference type="InterPro" id="IPR012947">
    <property type="entry name" value="tRNA_SAD"/>
</dbReference>
<dbReference type="OrthoDB" id="9803884at2"/>
<keyword evidence="2 13" id="KW-0820">tRNA-binding</keyword>
<dbReference type="InterPro" id="IPR018163">
    <property type="entry name" value="Thr/Ala-tRNA-synth_IIc_edit"/>
</dbReference>
<comment type="catalytic activity">
    <reaction evidence="12 13">
        <text>tRNA(Ala) + L-alanine + ATP = L-alanyl-tRNA(Ala) + AMP + diphosphate</text>
        <dbReference type="Rhea" id="RHEA:12540"/>
        <dbReference type="Rhea" id="RHEA-COMP:9657"/>
        <dbReference type="Rhea" id="RHEA-COMP:9923"/>
        <dbReference type="ChEBI" id="CHEBI:30616"/>
        <dbReference type="ChEBI" id="CHEBI:33019"/>
        <dbReference type="ChEBI" id="CHEBI:57972"/>
        <dbReference type="ChEBI" id="CHEBI:78442"/>
        <dbReference type="ChEBI" id="CHEBI:78497"/>
        <dbReference type="ChEBI" id="CHEBI:456215"/>
        <dbReference type="EC" id="6.1.1.7"/>
    </reaction>
</comment>
<dbReference type="PANTHER" id="PTHR11777">
    <property type="entry name" value="ALANYL-TRNA SYNTHETASE"/>
    <property type="match status" value="1"/>
</dbReference>
<dbReference type="SMART" id="SM00863">
    <property type="entry name" value="tRNA_SAD"/>
    <property type="match status" value="1"/>
</dbReference>
<dbReference type="GO" id="GO:0005524">
    <property type="term" value="F:ATP binding"/>
    <property type="evidence" value="ECO:0007669"/>
    <property type="project" value="UniProtKB-UniRule"/>
</dbReference>
<comment type="function">
    <text evidence="11 13">Catalyzes the attachment of alanine to tRNA(Ala) in a two-step reaction: alanine is first activated by ATP to form Ala-AMP and then transferred to the acceptor end of tRNA(Ala). Also edits incorrectly charged Ser-tRNA(Ala) and Gly-tRNA(Ala) via its editing domain.</text>
</comment>
<keyword evidence="8 13" id="KW-0694">RNA-binding</keyword>
<evidence type="ECO:0000256" key="12">
    <source>
        <dbReference type="ARBA" id="ARBA00048300"/>
    </source>
</evidence>
<gene>
    <name evidence="13" type="primary">alaS</name>
    <name evidence="15" type="ORF">HMPREF1872_00072</name>
</gene>
<evidence type="ECO:0000259" key="14">
    <source>
        <dbReference type="PROSITE" id="PS50860"/>
    </source>
</evidence>
<evidence type="ECO:0000256" key="1">
    <source>
        <dbReference type="ARBA" id="ARBA00008226"/>
    </source>
</evidence>
<dbReference type="GO" id="GO:0140096">
    <property type="term" value="F:catalytic activity, acting on a protein"/>
    <property type="evidence" value="ECO:0007669"/>
    <property type="project" value="UniProtKB-ARBA"/>
</dbReference>
<dbReference type="Gene3D" id="3.30.930.10">
    <property type="entry name" value="Bira Bifunctional Protein, Domain 2"/>
    <property type="match status" value="1"/>
</dbReference>
<dbReference type="GO" id="GO:0006419">
    <property type="term" value="P:alanyl-tRNA aminoacylation"/>
    <property type="evidence" value="ECO:0007669"/>
    <property type="project" value="UniProtKB-UniRule"/>
</dbReference>
<keyword evidence="3 13" id="KW-0436">Ligase</keyword>
<dbReference type="InterPro" id="IPR045864">
    <property type="entry name" value="aa-tRNA-synth_II/BPL/LPL"/>
</dbReference>
<dbReference type="RefSeq" id="WP_066712283.1">
    <property type="nucleotide sequence ID" value="NZ_JARFNM010000001.1"/>
</dbReference>
<evidence type="ECO:0000256" key="9">
    <source>
        <dbReference type="ARBA" id="ARBA00022917"/>
    </source>
</evidence>
<dbReference type="InterPro" id="IPR018164">
    <property type="entry name" value="Ala-tRNA-synth_IIc_N"/>
</dbReference>
<dbReference type="InterPro" id="IPR018162">
    <property type="entry name" value="Ala-tRNA-ligase_IIc_anticod-bd"/>
</dbReference>
<evidence type="ECO:0000256" key="8">
    <source>
        <dbReference type="ARBA" id="ARBA00022884"/>
    </source>
</evidence>
<dbReference type="SUPFAM" id="SSF50447">
    <property type="entry name" value="Translation proteins"/>
    <property type="match status" value="1"/>
</dbReference>
<dbReference type="Gene3D" id="6.10.250.550">
    <property type="match status" value="1"/>
</dbReference>
<dbReference type="InterPro" id="IPR050058">
    <property type="entry name" value="Ala-tRNA_ligase"/>
</dbReference>
<comment type="caution">
    <text evidence="15">The sequence shown here is derived from an EMBL/GenBank/DDBJ whole genome shotgun (WGS) entry which is preliminary data.</text>
</comment>
<evidence type="ECO:0000256" key="10">
    <source>
        <dbReference type="ARBA" id="ARBA00023146"/>
    </source>
</evidence>
<dbReference type="InterPro" id="IPR023033">
    <property type="entry name" value="Ala_tRNA_ligase_euk/bac"/>
</dbReference>
<keyword evidence="16" id="KW-1185">Reference proteome</keyword>
<dbReference type="PRINTS" id="PR00980">
    <property type="entry name" value="TRNASYNTHALA"/>
</dbReference>
<dbReference type="InterPro" id="IPR002318">
    <property type="entry name" value="Ala-tRNA-lgiase_IIc"/>
</dbReference>
<evidence type="ECO:0000256" key="5">
    <source>
        <dbReference type="ARBA" id="ARBA00022741"/>
    </source>
</evidence>
<dbReference type="GO" id="GO:0005829">
    <property type="term" value="C:cytosol"/>
    <property type="evidence" value="ECO:0007669"/>
    <property type="project" value="TreeGrafter"/>
</dbReference>
<dbReference type="HAMAP" id="MF_00036_B">
    <property type="entry name" value="Ala_tRNA_synth_B"/>
    <property type="match status" value="1"/>
</dbReference>
<evidence type="ECO:0000256" key="6">
    <source>
        <dbReference type="ARBA" id="ARBA00022833"/>
    </source>
</evidence>
<comment type="cofactor">
    <cofactor evidence="13">
        <name>Zn(2+)</name>
        <dbReference type="ChEBI" id="CHEBI:29105"/>
    </cofactor>
    <text evidence="13">Binds 1 zinc ion per subunit.</text>
</comment>
<dbReference type="GO" id="GO:0004813">
    <property type="term" value="F:alanine-tRNA ligase activity"/>
    <property type="evidence" value="ECO:0007669"/>
    <property type="project" value="UniProtKB-UniRule"/>
</dbReference>
<dbReference type="SUPFAM" id="SSF101353">
    <property type="entry name" value="Putative anticodon-binding domain of alanyl-tRNA synthetase (AlaRS)"/>
    <property type="match status" value="1"/>
</dbReference>
<feature type="binding site" evidence="13">
    <location>
        <position position="677"/>
    </location>
    <ligand>
        <name>Zn(2+)</name>
        <dbReference type="ChEBI" id="CHEBI:29105"/>
    </ligand>
</feature>
<evidence type="ECO:0000256" key="13">
    <source>
        <dbReference type="HAMAP-Rule" id="MF_00036"/>
    </source>
</evidence>
<dbReference type="FunFam" id="3.10.310.40:FF:000001">
    <property type="entry name" value="Alanine--tRNA ligase"/>
    <property type="match status" value="1"/>
</dbReference>
<dbReference type="Pfam" id="PF02272">
    <property type="entry name" value="DHHA1"/>
    <property type="match status" value="1"/>
</dbReference>
<dbReference type="Gene3D" id="3.30.54.20">
    <property type="match status" value="1"/>
</dbReference>
<evidence type="ECO:0000313" key="16">
    <source>
        <dbReference type="Proteomes" id="UP000070080"/>
    </source>
</evidence>
<proteinExistence type="inferred from homology"/>
<evidence type="ECO:0000256" key="7">
    <source>
        <dbReference type="ARBA" id="ARBA00022840"/>
    </source>
</evidence>
<dbReference type="CDD" id="cd00673">
    <property type="entry name" value="AlaRS_core"/>
    <property type="match status" value="1"/>
</dbReference>
<dbReference type="GO" id="GO:0000049">
    <property type="term" value="F:tRNA binding"/>
    <property type="evidence" value="ECO:0007669"/>
    <property type="project" value="UniProtKB-KW"/>
</dbReference>
<dbReference type="PANTHER" id="PTHR11777:SF9">
    <property type="entry name" value="ALANINE--TRNA LIGASE, CYTOPLASMIC"/>
    <property type="match status" value="1"/>
</dbReference>
<keyword evidence="7 13" id="KW-0067">ATP-binding</keyword>
<feature type="binding site" evidence="13">
    <location>
        <position position="575"/>
    </location>
    <ligand>
        <name>Zn(2+)</name>
        <dbReference type="ChEBI" id="CHEBI:29105"/>
    </ligand>
</feature>
<accession>A0A133YGT9</accession>
<dbReference type="PROSITE" id="PS50860">
    <property type="entry name" value="AA_TRNA_LIGASE_II_ALA"/>
    <property type="match status" value="1"/>
</dbReference>
<evidence type="ECO:0000256" key="11">
    <source>
        <dbReference type="ARBA" id="ARBA00024779"/>
    </source>
</evidence>
<dbReference type="Gene3D" id="3.30.980.10">
    <property type="entry name" value="Threonyl-trna Synthetase, Chain A, domain 2"/>
    <property type="match status" value="1"/>
</dbReference>
<keyword evidence="9 13" id="KW-0648">Protein biosynthesis</keyword>
<dbReference type="GO" id="GO:0008270">
    <property type="term" value="F:zinc ion binding"/>
    <property type="evidence" value="ECO:0007669"/>
    <property type="project" value="UniProtKB-UniRule"/>
</dbReference>
<dbReference type="FunFam" id="3.30.930.10:FF:000004">
    <property type="entry name" value="Alanine--tRNA ligase"/>
    <property type="match status" value="1"/>
</dbReference>
<reference evidence="16" key="1">
    <citation type="submission" date="2016-01" db="EMBL/GenBank/DDBJ databases">
        <authorList>
            <person name="Mitreva M."/>
            <person name="Pepin K.H."/>
            <person name="Mihindukulasuriya K.A."/>
            <person name="Fulton R."/>
            <person name="Fronick C."/>
            <person name="O'Laughlin M."/>
            <person name="Miner T."/>
            <person name="Herter B."/>
            <person name="Rosa B.A."/>
            <person name="Cordes M."/>
            <person name="Tomlinson C."/>
            <person name="Wollam A."/>
            <person name="Palsikar V.B."/>
            <person name="Mardis E.R."/>
            <person name="Wilson R.K."/>
        </authorList>
    </citation>
    <scope>NUCLEOTIDE SEQUENCE [LARGE SCALE GENOMIC DNA]</scope>
    <source>
        <strain evidence="16">KA00274</strain>
    </source>
</reference>
<comment type="subcellular location">
    <subcellularLocation>
        <location evidence="13">Cytoplasm</location>
    </subcellularLocation>
</comment>
<feature type="binding site" evidence="13">
    <location>
        <position position="681"/>
    </location>
    <ligand>
        <name>Zn(2+)</name>
        <dbReference type="ChEBI" id="CHEBI:29105"/>
    </ligand>
</feature>
<dbReference type="Proteomes" id="UP000070080">
    <property type="component" value="Unassembled WGS sequence"/>
</dbReference>
<dbReference type="NCBIfam" id="TIGR00344">
    <property type="entry name" value="alaS"/>
    <property type="match status" value="1"/>
</dbReference>
<keyword evidence="10 13" id="KW-0030">Aminoacyl-tRNA synthetase</keyword>
<keyword evidence="5 13" id="KW-0547">Nucleotide-binding</keyword>
<dbReference type="Gene3D" id="2.40.30.130">
    <property type="match status" value="1"/>
</dbReference>
<dbReference type="PATRIC" id="fig|1497955.3.peg.72"/>
<dbReference type="Pfam" id="PF01411">
    <property type="entry name" value="tRNA-synt_2c"/>
    <property type="match status" value="1"/>
</dbReference>
<dbReference type="FunFam" id="3.30.980.10:FF:000004">
    <property type="entry name" value="Alanine--tRNA ligase, cytoplasmic"/>
    <property type="match status" value="1"/>
</dbReference>
<dbReference type="Pfam" id="PF07973">
    <property type="entry name" value="tRNA_SAD"/>
    <property type="match status" value="1"/>
</dbReference>
<evidence type="ECO:0000256" key="3">
    <source>
        <dbReference type="ARBA" id="ARBA00022598"/>
    </source>
</evidence>
<dbReference type="InterPro" id="IPR003156">
    <property type="entry name" value="DHHA1_dom"/>
</dbReference>
<keyword evidence="13" id="KW-0963">Cytoplasm</keyword>
<comment type="similarity">
    <text evidence="1 13">Belongs to the class-II aminoacyl-tRNA synthetase family.</text>
</comment>
<dbReference type="SUPFAM" id="SSF55186">
    <property type="entry name" value="ThrRS/AlaRS common domain"/>
    <property type="match status" value="1"/>
</dbReference>
<protein>
    <recommendedName>
        <fullName evidence="13">Alanine--tRNA ligase</fullName>
        <ecNumber evidence="13">6.1.1.7</ecNumber>
    </recommendedName>
    <alternativeName>
        <fullName evidence="13">Alanyl-tRNA synthetase</fullName>
        <shortName evidence="13">AlaRS</shortName>
    </alternativeName>
</protein>
<dbReference type="STRING" id="1497955.HMPREF1872_00072"/>
<feature type="binding site" evidence="13">
    <location>
        <position position="579"/>
    </location>
    <ligand>
        <name>Zn(2+)</name>
        <dbReference type="ChEBI" id="CHEBI:29105"/>
    </ligand>
</feature>
<name>A0A133YGT9_9FIRM</name>
<dbReference type="Gene3D" id="3.10.310.40">
    <property type="match status" value="1"/>
</dbReference>
<dbReference type="InterPro" id="IPR018165">
    <property type="entry name" value="Ala-tRNA-synth_IIc_core"/>
</dbReference>
<organism evidence="15 16">
    <name type="scientific">Amygdalobacter nucleatus</name>
    <dbReference type="NCBI Taxonomy" id="3029274"/>
    <lineage>
        <taxon>Bacteria</taxon>
        <taxon>Bacillati</taxon>
        <taxon>Bacillota</taxon>
        <taxon>Clostridia</taxon>
        <taxon>Eubacteriales</taxon>
        <taxon>Oscillospiraceae</taxon>
        <taxon>Amygdalobacter</taxon>
    </lineage>
</organism>
<dbReference type="EC" id="6.1.1.7" evidence="13"/>